<keyword evidence="7" id="KW-1185">Reference proteome</keyword>
<dbReference type="SUPFAM" id="SSF53927">
    <property type="entry name" value="Cytidine deaminase-like"/>
    <property type="match status" value="1"/>
</dbReference>
<dbReference type="PANTHER" id="PTHR11644">
    <property type="entry name" value="CYTIDINE DEAMINASE"/>
    <property type="match status" value="1"/>
</dbReference>
<dbReference type="RefSeq" id="WP_206584659.1">
    <property type="nucleotide sequence ID" value="NZ_JAFKCU010000001.1"/>
</dbReference>
<dbReference type="GO" id="GO:0004126">
    <property type="term" value="F:cytidine deaminase activity"/>
    <property type="evidence" value="ECO:0007669"/>
    <property type="project" value="UniProtKB-EC"/>
</dbReference>
<evidence type="ECO:0000313" key="6">
    <source>
        <dbReference type="EMBL" id="MBN7813995.1"/>
    </source>
</evidence>
<protein>
    <submittedName>
        <fullName evidence="6">Cytidine deaminase</fullName>
        <ecNumber evidence="6">3.5.4.5</ecNumber>
    </submittedName>
</protein>
<keyword evidence="2" id="KW-0479">Metal-binding</keyword>
<evidence type="ECO:0000256" key="1">
    <source>
        <dbReference type="ARBA" id="ARBA00006576"/>
    </source>
</evidence>
<dbReference type="EMBL" id="JAFKCU010000001">
    <property type="protein sequence ID" value="MBN7813995.1"/>
    <property type="molecule type" value="Genomic_DNA"/>
</dbReference>
<keyword evidence="3 6" id="KW-0378">Hydrolase</keyword>
<feature type="domain" description="CMP/dCMP-type deaminase" evidence="5">
    <location>
        <begin position="21"/>
        <end position="158"/>
    </location>
</feature>
<name>A0ABS3CA69_9BACT</name>
<dbReference type="Proteomes" id="UP000664480">
    <property type="component" value="Unassembled WGS sequence"/>
</dbReference>
<proteinExistence type="inferred from homology"/>
<dbReference type="InterPro" id="IPR002125">
    <property type="entry name" value="CMP_dCMP_dom"/>
</dbReference>
<evidence type="ECO:0000259" key="5">
    <source>
        <dbReference type="PROSITE" id="PS51747"/>
    </source>
</evidence>
<dbReference type="EC" id="3.5.4.5" evidence="6"/>
<comment type="similarity">
    <text evidence="1">Belongs to the cytidine and deoxycytidylate deaminase family.</text>
</comment>
<keyword evidence="4" id="KW-0862">Zinc</keyword>
<gene>
    <name evidence="6" type="ORF">J0A69_01085</name>
</gene>
<dbReference type="InterPro" id="IPR016193">
    <property type="entry name" value="Cytidine_deaminase-like"/>
</dbReference>
<comment type="caution">
    <text evidence="6">The sequence shown here is derived from an EMBL/GenBank/DDBJ whole genome shotgun (WGS) entry which is preliminary data.</text>
</comment>
<dbReference type="NCBIfam" id="NF004064">
    <property type="entry name" value="PRK05578.1"/>
    <property type="match status" value="1"/>
</dbReference>
<dbReference type="PROSITE" id="PS51747">
    <property type="entry name" value="CYT_DCMP_DEAMINASES_2"/>
    <property type="match status" value="1"/>
</dbReference>
<accession>A0ABS3CA69</accession>
<dbReference type="Pfam" id="PF00383">
    <property type="entry name" value="dCMP_cyt_deam_1"/>
    <property type="match status" value="1"/>
</dbReference>
<dbReference type="InterPro" id="IPR050202">
    <property type="entry name" value="Cyt/Deoxycyt_deaminase"/>
</dbReference>
<evidence type="ECO:0000256" key="3">
    <source>
        <dbReference type="ARBA" id="ARBA00022801"/>
    </source>
</evidence>
<evidence type="ECO:0000256" key="4">
    <source>
        <dbReference type="ARBA" id="ARBA00022833"/>
    </source>
</evidence>
<evidence type="ECO:0000313" key="7">
    <source>
        <dbReference type="Proteomes" id="UP000664480"/>
    </source>
</evidence>
<sequence length="160" mass="17587">MSKKLKIETEIEECTWDELSEVEQTLIDRAKSISKDAYAPYSKFHVGAALLLNSGEILQSSNQENVSFPVGVCAERLLLGFAGANFPNSPVKKMAIVAQRSGEEEWASVSPCGLCRQTISETEMRFNQSIELLILKPDGHVIKVPGVASILPFKFDDLNG</sequence>
<dbReference type="Gene3D" id="3.40.140.10">
    <property type="entry name" value="Cytidine Deaminase, domain 2"/>
    <property type="match status" value="1"/>
</dbReference>
<dbReference type="InterPro" id="IPR016192">
    <property type="entry name" value="APOBEC/CMP_deaminase_Zn-bd"/>
</dbReference>
<organism evidence="6 7">
    <name type="scientific">Algoriphagus pacificus</name>
    <dbReference type="NCBI Taxonomy" id="2811234"/>
    <lineage>
        <taxon>Bacteria</taxon>
        <taxon>Pseudomonadati</taxon>
        <taxon>Bacteroidota</taxon>
        <taxon>Cytophagia</taxon>
        <taxon>Cytophagales</taxon>
        <taxon>Cyclobacteriaceae</taxon>
        <taxon>Algoriphagus</taxon>
    </lineage>
</organism>
<dbReference type="PROSITE" id="PS00903">
    <property type="entry name" value="CYT_DCMP_DEAMINASES_1"/>
    <property type="match status" value="1"/>
</dbReference>
<evidence type="ECO:0000256" key="2">
    <source>
        <dbReference type="ARBA" id="ARBA00022723"/>
    </source>
</evidence>
<dbReference type="PANTHER" id="PTHR11644:SF2">
    <property type="entry name" value="CYTIDINE DEAMINASE"/>
    <property type="match status" value="1"/>
</dbReference>
<dbReference type="CDD" id="cd01283">
    <property type="entry name" value="cytidine_deaminase"/>
    <property type="match status" value="1"/>
</dbReference>
<reference evidence="6 7" key="1">
    <citation type="submission" date="2021-03" db="EMBL/GenBank/DDBJ databases">
        <title>novel species isolated from a fishpond in China.</title>
        <authorList>
            <person name="Lu H."/>
            <person name="Cai Z."/>
        </authorList>
    </citation>
    <scope>NUCLEOTIDE SEQUENCE [LARGE SCALE GENOMIC DNA]</scope>
    <source>
        <strain evidence="6 7">YJ13C</strain>
    </source>
</reference>